<evidence type="ECO:0000313" key="14">
    <source>
        <dbReference type="Proteomes" id="UP000440732"/>
    </source>
</evidence>
<keyword evidence="11" id="KW-1185">Reference proteome</keyword>
<dbReference type="EMBL" id="QXGF01000912">
    <property type="protein sequence ID" value="KAE8934390.1"/>
    <property type="molecule type" value="Genomic_DNA"/>
</dbReference>
<gene>
    <name evidence="9" type="ORF">PF001_g13639</name>
    <name evidence="8" type="ORF">PF002_g8654</name>
    <name evidence="7" type="ORF">PF004_g16464</name>
    <name evidence="6" type="ORF">PF005_g14077</name>
    <name evidence="5" type="ORF">PF006_g11138</name>
    <name evidence="4" type="ORF">PF007_g11418</name>
    <name evidence="1" type="ORF">PF009_g15635</name>
    <name evidence="3" type="ORF">PF010_g13456</name>
    <name evidence="2" type="ORF">PF011_g13351</name>
</gene>
<evidence type="ECO:0000313" key="8">
    <source>
        <dbReference type="EMBL" id="KAE9242620.1"/>
    </source>
</evidence>
<proteinExistence type="predicted"/>
<dbReference type="Proteomes" id="UP000433483">
    <property type="component" value="Unassembled WGS sequence"/>
</dbReference>
<organism evidence="1 10">
    <name type="scientific">Phytophthora fragariae</name>
    <dbReference type="NCBI Taxonomy" id="53985"/>
    <lineage>
        <taxon>Eukaryota</taxon>
        <taxon>Sar</taxon>
        <taxon>Stramenopiles</taxon>
        <taxon>Oomycota</taxon>
        <taxon>Peronosporomycetes</taxon>
        <taxon>Peronosporales</taxon>
        <taxon>Peronosporaceae</taxon>
        <taxon>Phytophthora</taxon>
    </lineage>
</organism>
<dbReference type="Proteomes" id="UP000440732">
    <property type="component" value="Unassembled WGS sequence"/>
</dbReference>
<dbReference type="EMBL" id="QXGE01000812">
    <property type="protein sequence ID" value="KAE9303253.1"/>
    <property type="molecule type" value="Genomic_DNA"/>
</dbReference>
<dbReference type="EMBL" id="QXGB01000813">
    <property type="protein sequence ID" value="KAE9203693.1"/>
    <property type="molecule type" value="Genomic_DNA"/>
</dbReference>
<evidence type="ECO:0000313" key="1">
    <source>
        <dbReference type="EMBL" id="KAE8934390.1"/>
    </source>
</evidence>
<evidence type="ECO:0000313" key="10">
    <source>
        <dbReference type="Proteomes" id="UP000429523"/>
    </source>
</evidence>
<evidence type="ECO:0000313" key="17">
    <source>
        <dbReference type="Proteomes" id="UP000476176"/>
    </source>
</evidence>
<sequence>MSPSSDCFYLVAAAATAASTNSSSSFVRVDHPHYACQRHHSPSDQCRSGRMIFIILAIQ</sequence>
<dbReference type="Proteomes" id="UP000460718">
    <property type="component" value="Unassembled WGS sequence"/>
</dbReference>
<dbReference type="Proteomes" id="UP000429523">
    <property type="component" value="Unassembled WGS sequence"/>
</dbReference>
<dbReference type="EMBL" id="QXGD01000343">
    <property type="protein sequence ID" value="KAE9242620.1"/>
    <property type="molecule type" value="Genomic_DNA"/>
</dbReference>
<evidence type="ECO:0000313" key="11">
    <source>
        <dbReference type="Proteomes" id="UP000433483"/>
    </source>
</evidence>
<dbReference type="Proteomes" id="UP000476176">
    <property type="component" value="Unassembled WGS sequence"/>
</dbReference>
<evidence type="ECO:0000313" key="6">
    <source>
        <dbReference type="EMBL" id="KAE9203693.1"/>
    </source>
</evidence>
<evidence type="ECO:0000313" key="5">
    <source>
        <dbReference type="EMBL" id="KAE9143865.1"/>
    </source>
</evidence>
<evidence type="ECO:0000313" key="2">
    <source>
        <dbReference type="EMBL" id="KAE9002343.1"/>
    </source>
</evidence>
<dbReference type="EMBL" id="QXGC01001169">
    <property type="protein sequence ID" value="KAE9209442.1"/>
    <property type="molecule type" value="Genomic_DNA"/>
</dbReference>
<dbReference type="Proteomes" id="UP000440367">
    <property type="component" value="Unassembled WGS sequence"/>
</dbReference>
<evidence type="ECO:0000313" key="9">
    <source>
        <dbReference type="EMBL" id="KAE9303253.1"/>
    </source>
</evidence>
<name>A0A6A3ESD9_9STRA</name>
<dbReference type="Proteomes" id="UP000437068">
    <property type="component" value="Unassembled WGS sequence"/>
</dbReference>
<dbReference type="EMBL" id="QXFW01000818">
    <property type="protein sequence ID" value="KAE9002343.1"/>
    <property type="molecule type" value="Genomic_DNA"/>
</dbReference>
<evidence type="ECO:0000313" key="16">
    <source>
        <dbReference type="Proteomes" id="UP000460718"/>
    </source>
</evidence>
<evidence type="ECO:0000313" key="12">
    <source>
        <dbReference type="Proteomes" id="UP000437068"/>
    </source>
</evidence>
<dbReference type="EMBL" id="QXFZ01000571">
    <property type="protein sequence ID" value="KAE9111623.1"/>
    <property type="molecule type" value="Genomic_DNA"/>
</dbReference>
<accession>A0A6A3ESD9</accession>
<evidence type="ECO:0000313" key="7">
    <source>
        <dbReference type="EMBL" id="KAE9209442.1"/>
    </source>
</evidence>
<dbReference type="EMBL" id="QXGA01000584">
    <property type="protein sequence ID" value="KAE9143865.1"/>
    <property type="molecule type" value="Genomic_DNA"/>
</dbReference>
<comment type="caution">
    <text evidence="1">The sequence shown here is derived from an EMBL/GenBank/DDBJ whole genome shotgun (WGS) entry which is preliminary data.</text>
</comment>
<protein>
    <submittedName>
        <fullName evidence="1">Uncharacterized protein</fullName>
    </submittedName>
</protein>
<dbReference type="Proteomes" id="UP000488956">
    <property type="component" value="Unassembled WGS sequence"/>
</dbReference>
<evidence type="ECO:0000313" key="18">
    <source>
        <dbReference type="Proteomes" id="UP000488956"/>
    </source>
</evidence>
<evidence type="ECO:0000313" key="4">
    <source>
        <dbReference type="EMBL" id="KAE9111623.1"/>
    </source>
</evidence>
<dbReference type="Proteomes" id="UP000441208">
    <property type="component" value="Unassembled WGS sequence"/>
</dbReference>
<dbReference type="EMBL" id="QXFX01000789">
    <property type="protein sequence ID" value="KAE9104240.1"/>
    <property type="molecule type" value="Genomic_DNA"/>
</dbReference>
<evidence type="ECO:0000313" key="13">
    <source>
        <dbReference type="Proteomes" id="UP000440367"/>
    </source>
</evidence>
<reference evidence="10 11" key="1">
    <citation type="submission" date="2018-08" db="EMBL/GenBank/DDBJ databases">
        <title>Genomic investigation of the strawberry pathogen Phytophthora fragariae indicates pathogenicity is determined by transcriptional variation in three key races.</title>
        <authorList>
            <person name="Adams T.M."/>
            <person name="Armitage A.D."/>
            <person name="Sobczyk M.K."/>
            <person name="Bates H.J."/>
            <person name="Dunwell J.M."/>
            <person name="Nellist C.F."/>
            <person name="Harrison R.J."/>
        </authorList>
    </citation>
    <scope>NUCLEOTIDE SEQUENCE [LARGE SCALE GENOMIC DNA]</scope>
    <source>
        <strain evidence="9 12">A4</strain>
        <strain evidence="8 13">BC-1</strain>
        <strain evidence="7 17">BC-23</strain>
        <strain evidence="6 11">NOV-27</strain>
        <strain evidence="5 14">NOV-5</strain>
        <strain evidence="4 15">NOV-71</strain>
        <strain evidence="1 10">NOV-9</strain>
        <strain evidence="3 18">ONT-3</strain>
        <strain evidence="2 16">SCRP245</strain>
    </source>
</reference>
<evidence type="ECO:0000313" key="3">
    <source>
        <dbReference type="EMBL" id="KAE9104240.1"/>
    </source>
</evidence>
<evidence type="ECO:0000313" key="15">
    <source>
        <dbReference type="Proteomes" id="UP000441208"/>
    </source>
</evidence>
<dbReference type="AlphaFoldDB" id="A0A6A3ESD9"/>